<evidence type="ECO:0000313" key="6">
    <source>
        <dbReference type="Proteomes" id="UP000242687"/>
    </source>
</evidence>
<evidence type="ECO:0000256" key="1">
    <source>
        <dbReference type="ARBA" id="ARBA00008635"/>
    </source>
</evidence>
<name>A0A2H9VUI8_9SPHI</name>
<dbReference type="EMBL" id="PGFJ01000001">
    <property type="protein sequence ID" value="PJJ84503.1"/>
    <property type="molecule type" value="Genomic_DNA"/>
</dbReference>
<feature type="binding site" evidence="3">
    <location>
        <position position="154"/>
    </location>
    <ligand>
        <name>a divalent metal cation</name>
        <dbReference type="ChEBI" id="CHEBI:60240"/>
    </ligand>
</feature>
<protein>
    <submittedName>
        <fullName evidence="5">Putative damage-inducible protein DinB</fullName>
    </submittedName>
</protein>
<keyword evidence="4" id="KW-0732">Signal</keyword>
<dbReference type="RefSeq" id="WP_100340696.1">
    <property type="nucleotide sequence ID" value="NZ_PGFJ01000001.1"/>
</dbReference>
<proteinExistence type="inferred from homology"/>
<dbReference type="InterPro" id="IPR034660">
    <property type="entry name" value="DinB/YfiT-like"/>
</dbReference>
<accession>A0A2H9VUI8</accession>
<keyword evidence="6" id="KW-1185">Reference proteome</keyword>
<evidence type="ECO:0000256" key="3">
    <source>
        <dbReference type="PIRSR" id="PIRSR607837-1"/>
    </source>
</evidence>
<comment type="similarity">
    <text evidence="1">Belongs to the DinB family.</text>
</comment>
<dbReference type="OrthoDB" id="119432at2"/>
<evidence type="ECO:0000313" key="5">
    <source>
        <dbReference type="EMBL" id="PJJ84503.1"/>
    </source>
</evidence>
<evidence type="ECO:0000256" key="2">
    <source>
        <dbReference type="ARBA" id="ARBA00022723"/>
    </source>
</evidence>
<comment type="caution">
    <text evidence="5">The sequence shown here is derived from an EMBL/GenBank/DDBJ whole genome shotgun (WGS) entry which is preliminary data.</text>
</comment>
<feature type="chain" id="PRO_5014117920" evidence="4">
    <location>
        <begin position="22"/>
        <end position="175"/>
    </location>
</feature>
<dbReference type="GO" id="GO:0046872">
    <property type="term" value="F:metal ion binding"/>
    <property type="evidence" value="ECO:0007669"/>
    <property type="project" value="UniProtKB-KW"/>
</dbReference>
<sequence length="175" mass="19594">MKFKIIAIALCMLFGGQLAKAQVKVTEIVKEWERSKAYTKEYLDAMPETGYSLKPTSQMRSFAEQMLHIADANYGLASSALNVKSPVELGSLEKSTDKSKSNVIRLVMNSYDYIISSINKMTDAQLNEPVKMIGSFDMDKRTGLAKTLEHQAHHRGQTTVYLRLAGVTPPQEKLF</sequence>
<feature type="binding site" evidence="3">
    <location>
        <position position="68"/>
    </location>
    <ligand>
        <name>a divalent metal cation</name>
        <dbReference type="ChEBI" id="CHEBI:60240"/>
    </ligand>
</feature>
<dbReference type="Gene3D" id="1.20.120.450">
    <property type="entry name" value="dinb family like domain"/>
    <property type="match status" value="1"/>
</dbReference>
<dbReference type="AlphaFoldDB" id="A0A2H9VUI8"/>
<gene>
    <name evidence="5" type="ORF">CLV57_1516</name>
</gene>
<keyword evidence="2 3" id="KW-0479">Metal-binding</keyword>
<organism evidence="5 6">
    <name type="scientific">Mucilaginibacter auburnensis</name>
    <dbReference type="NCBI Taxonomy" id="1457233"/>
    <lineage>
        <taxon>Bacteria</taxon>
        <taxon>Pseudomonadati</taxon>
        <taxon>Bacteroidota</taxon>
        <taxon>Sphingobacteriia</taxon>
        <taxon>Sphingobacteriales</taxon>
        <taxon>Sphingobacteriaceae</taxon>
        <taxon>Mucilaginibacter</taxon>
    </lineage>
</organism>
<feature type="binding site" evidence="3">
    <location>
        <position position="150"/>
    </location>
    <ligand>
        <name>a divalent metal cation</name>
        <dbReference type="ChEBI" id="CHEBI:60240"/>
    </ligand>
</feature>
<evidence type="ECO:0000256" key="4">
    <source>
        <dbReference type="SAM" id="SignalP"/>
    </source>
</evidence>
<reference evidence="5 6" key="1">
    <citation type="submission" date="2017-11" db="EMBL/GenBank/DDBJ databases">
        <title>Genomic Encyclopedia of Archaeal and Bacterial Type Strains, Phase II (KMG-II): From Individual Species to Whole Genera.</title>
        <authorList>
            <person name="Goeker M."/>
        </authorList>
    </citation>
    <scope>NUCLEOTIDE SEQUENCE [LARGE SCALE GENOMIC DNA]</scope>
    <source>
        <strain evidence="5 6">DSM 28175</strain>
    </source>
</reference>
<dbReference type="SUPFAM" id="SSF109854">
    <property type="entry name" value="DinB/YfiT-like putative metalloenzymes"/>
    <property type="match status" value="1"/>
</dbReference>
<dbReference type="Pfam" id="PF05163">
    <property type="entry name" value="DinB"/>
    <property type="match status" value="1"/>
</dbReference>
<feature type="signal peptide" evidence="4">
    <location>
        <begin position="1"/>
        <end position="21"/>
    </location>
</feature>
<dbReference type="Proteomes" id="UP000242687">
    <property type="component" value="Unassembled WGS sequence"/>
</dbReference>
<dbReference type="InterPro" id="IPR007837">
    <property type="entry name" value="DinB"/>
</dbReference>